<dbReference type="HOGENOM" id="CLU_1270573_0_0_0"/>
<gene>
    <name evidence="2" type="ordered locus">Deima_0664</name>
</gene>
<dbReference type="EMBL" id="CP002454">
    <property type="protein sequence ID" value="ADV66321.1"/>
    <property type="molecule type" value="Genomic_DNA"/>
</dbReference>
<reference evidence="2 3" key="1">
    <citation type="journal article" date="2011" name="Stand. Genomic Sci.">
        <title>Complete genome sequence of Deinococcus maricopensis type strain (LB-34).</title>
        <authorList>
            <person name="Pukall R."/>
            <person name="Zeytun A."/>
            <person name="Lucas S."/>
            <person name="Lapidus A."/>
            <person name="Hammon N."/>
            <person name="Deshpande S."/>
            <person name="Nolan M."/>
            <person name="Cheng J.F."/>
            <person name="Pitluck S."/>
            <person name="Liolios K."/>
            <person name="Pagani I."/>
            <person name="Mikhailova N."/>
            <person name="Ivanova N."/>
            <person name="Mavromatis K."/>
            <person name="Pati A."/>
            <person name="Tapia R."/>
            <person name="Han C."/>
            <person name="Goodwin L."/>
            <person name="Chen A."/>
            <person name="Palaniappan K."/>
            <person name="Land M."/>
            <person name="Hauser L."/>
            <person name="Chang Y.J."/>
            <person name="Jeffries C.D."/>
            <person name="Brambilla E.M."/>
            <person name="Rohde M."/>
            <person name="Goker M."/>
            <person name="Detter J.C."/>
            <person name="Woyke T."/>
            <person name="Bristow J."/>
            <person name="Eisen J.A."/>
            <person name="Markowitz V."/>
            <person name="Hugenholtz P."/>
            <person name="Kyrpides N.C."/>
            <person name="Klenk H.P."/>
        </authorList>
    </citation>
    <scope>NUCLEOTIDE SEQUENCE [LARGE SCALE GENOMIC DNA]</scope>
    <source>
        <strain evidence="3">DSM 21211 / LMG 22137 / NRRL B-23946 / LB-34</strain>
    </source>
</reference>
<evidence type="ECO:0000313" key="2">
    <source>
        <dbReference type="EMBL" id="ADV66321.1"/>
    </source>
</evidence>
<name>E8U5I2_DEIML</name>
<proteinExistence type="predicted"/>
<evidence type="ECO:0000313" key="3">
    <source>
        <dbReference type="Proteomes" id="UP000008635"/>
    </source>
</evidence>
<organism evidence="2 3">
    <name type="scientific">Deinococcus maricopensis (strain DSM 21211 / LMG 22137 / NRRL B-23946 / LB-34)</name>
    <dbReference type="NCBI Taxonomy" id="709986"/>
    <lineage>
        <taxon>Bacteria</taxon>
        <taxon>Thermotogati</taxon>
        <taxon>Deinococcota</taxon>
        <taxon>Deinococci</taxon>
        <taxon>Deinococcales</taxon>
        <taxon>Deinococcaceae</taxon>
        <taxon>Deinococcus</taxon>
    </lineage>
</organism>
<reference evidence="3" key="2">
    <citation type="submission" date="2011-01" db="EMBL/GenBank/DDBJ databases">
        <title>The complete genome of Deinococcus maricopensis DSM 21211.</title>
        <authorList>
            <consortium name="US DOE Joint Genome Institute (JGI-PGF)"/>
            <person name="Lucas S."/>
            <person name="Copeland A."/>
            <person name="Lapidus A."/>
            <person name="Goodwin L."/>
            <person name="Pitluck S."/>
            <person name="Kyrpides N."/>
            <person name="Mavromatis K."/>
            <person name="Pagani I."/>
            <person name="Ivanova N."/>
            <person name="Ovchinnikova G."/>
            <person name="Zeytun A."/>
            <person name="Detter J.C."/>
            <person name="Han C."/>
            <person name="Land M."/>
            <person name="Hauser L."/>
            <person name="Markowitz V."/>
            <person name="Cheng J.-F."/>
            <person name="Hugenholtz P."/>
            <person name="Woyke T."/>
            <person name="Wu D."/>
            <person name="Pukall R."/>
            <person name="Gehrich-Schroeter G."/>
            <person name="Brambilla E."/>
            <person name="Klenk H.-P."/>
            <person name="Eisen J.A."/>
        </authorList>
    </citation>
    <scope>NUCLEOTIDE SEQUENCE [LARGE SCALE GENOMIC DNA]</scope>
    <source>
        <strain evidence="3">DSM 21211 / LMG 22137 / NRRL B-23946 / LB-34</strain>
    </source>
</reference>
<keyword evidence="1" id="KW-0732">Signal</keyword>
<dbReference type="OrthoDB" id="63611at2"/>
<dbReference type="AlphaFoldDB" id="E8U5I2"/>
<dbReference type="Proteomes" id="UP000008635">
    <property type="component" value="Chromosome"/>
</dbReference>
<sequence length="217" mass="21965" precursor="true">MNAATRGRALLTLLATSTAAAVSPLQPQAAHVHIGALAWVYDDATLPALVNGRVQVPALHACALLGAPCTLTGATLRVGAAALPARNGTVALKALADALRLGVAWDERAKVATVALPTSGFAFDAQTLARERANGTLPPSPNVRVVTGANLLSVVGPGPLRSFTLFTPGEGGTLTYLGSLAPSTPDNPGQDPCNGQLCSVAFGPDGLRAPYAVAYVQ</sequence>
<dbReference type="STRING" id="709986.Deima_0664"/>
<protein>
    <recommendedName>
        <fullName evidence="4">Copper amine oxidase-like domain-containing protein</fullName>
    </recommendedName>
</protein>
<evidence type="ECO:0000256" key="1">
    <source>
        <dbReference type="SAM" id="SignalP"/>
    </source>
</evidence>
<accession>E8U5I2</accession>
<evidence type="ECO:0008006" key="4">
    <source>
        <dbReference type="Google" id="ProtNLM"/>
    </source>
</evidence>
<dbReference type="KEGG" id="dmr:Deima_0664"/>
<feature type="chain" id="PRO_5003228362" description="Copper amine oxidase-like domain-containing protein" evidence="1">
    <location>
        <begin position="21"/>
        <end position="217"/>
    </location>
</feature>
<dbReference type="RefSeq" id="WP_013555826.1">
    <property type="nucleotide sequence ID" value="NC_014958.1"/>
</dbReference>
<feature type="signal peptide" evidence="1">
    <location>
        <begin position="1"/>
        <end position="20"/>
    </location>
</feature>
<keyword evidence="3" id="KW-1185">Reference proteome</keyword>